<dbReference type="CDD" id="cd00616">
    <property type="entry name" value="AHBA_syn"/>
    <property type="match status" value="1"/>
</dbReference>
<dbReference type="Gene3D" id="3.40.640.10">
    <property type="entry name" value="Type I PLP-dependent aspartate aminotransferase-like (Major domain)"/>
    <property type="match status" value="1"/>
</dbReference>
<dbReference type="InParanoid" id="Q74BR7"/>
<dbReference type="GO" id="GO:0008483">
    <property type="term" value="F:transaminase activity"/>
    <property type="evidence" value="ECO:0000318"/>
    <property type="project" value="GO_Central"/>
</dbReference>
<dbReference type="InterPro" id="IPR026385">
    <property type="entry name" value="LegC-like"/>
</dbReference>
<evidence type="ECO:0000256" key="10">
    <source>
        <dbReference type="PIRSR" id="PIRSR000390-1"/>
    </source>
</evidence>
<dbReference type="GO" id="GO:0000271">
    <property type="term" value="P:polysaccharide biosynthetic process"/>
    <property type="evidence" value="ECO:0000318"/>
    <property type="project" value="GO_Central"/>
</dbReference>
<dbReference type="EnsemblBacteria" id="AAR35350">
    <property type="protein sequence ID" value="AAR35350"/>
    <property type="gene ID" value="GSU1974"/>
</dbReference>
<dbReference type="AlphaFoldDB" id="Q74BR7"/>
<evidence type="ECO:0000256" key="7">
    <source>
        <dbReference type="ARBA" id="ARBA00051587"/>
    </source>
</evidence>
<dbReference type="FunFam" id="3.40.640.10:FF:000090">
    <property type="entry name" value="Pyridoxal phosphate-dependent aminotransferase"/>
    <property type="match status" value="1"/>
</dbReference>
<evidence type="ECO:0000313" key="13">
    <source>
        <dbReference type="EMBL" id="AAR35350.1"/>
    </source>
</evidence>
<dbReference type="HOGENOM" id="CLU_033332_2_4_7"/>
<evidence type="ECO:0000256" key="9">
    <source>
        <dbReference type="ARBA" id="ARBA00074221"/>
    </source>
</evidence>
<evidence type="ECO:0000256" key="12">
    <source>
        <dbReference type="RuleBase" id="RU004508"/>
    </source>
</evidence>
<dbReference type="PIRSF" id="PIRSF000390">
    <property type="entry name" value="PLP_StrS"/>
    <property type="match status" value="1"/>
</dbReference>
<dbReference type="InterPro" id="IPR015421">
    <property type="entry name" value="PyrdxlP-dep_Trfase_major"/>
</dbReference>
<sequence length="384" mass="42898">MIPLSVPTLKGNEWKYVKECLDTGWVSSAGKFVDRFESDFCAFTGSRHAVACVNGTAALQVALRIVGVCAGDEVIVPTLTFIATVNAVTYLGAEPVFMDCDEFYNIDVRKTAEFLEQETEFRDGSTWSRVTGRRIAAIVPVHVFGNAARMSELVALCRERNIKVVEDSTESLGTVYCSGELDGKHTGTVGDMGCFSFNGNKIITTGGGGMIVTDVPEYAERARYLTTQAKDDEVRYVHNEVGYNFRLTNVQAAIGVAQLELLPEFLEAKRANYLAYQERIDRIDGLILAEGPAYARNNHWMYALQIDPAVYGKDREQLMEYLKGEGVQTRPVWYLNHLQVPFRDCRNYRIEKAFQLLEATLSIPCSANLSESDIDFVAERLRRG</sequence>
<name>Q74BR7_GEOSL</name>
<dbReference type="eggNOG" id="COG0399">
    <property type="taxonomic scope" value="Bacteria"/>
</dbReference>
<dbReference type="SUPFAM" id="SSF53383">
    <property type="entry name" value="PLP-dependent transferases"/>
    <property type="match status" value="1"/>
</dbReference>
<dbReference type="InterPro" id="IPR015424">
    <property type="entry name" value="PyrdxlP-dep_Trfase"/>
</dbReference>
<protein>
    <recommendedName>
        <fullName evidence="9">GDP-perosamine synthase</fullName>
        <ecNumber evidence="8">2.6.1.102</ecNumber>
    </recommendedName>
</protein>
<organism evidence="13 14">
    <name type="scientific">Geobacter sulfurreducens (strain ATCC 51573 / DSM 12127 / PCA)</name>
    <dbReference type="NCBI Taxonomy" id="243231"/>
    <lineage>
        <taxon>Bacteria</taxon>
        <taxon>Pseudomonadati</taxon>
        <taxon>Thermodesulfobacteriota</taxon>
        <taxon>Desulfuromonadia</taxon>
        <taxon>Geobacterales</taxon>
        <taxon>Geobacteraceae</taxon>
        <taxon>Geobacter</taxon>
    </lineage>
</organism>
<comment type="catalytic activity">
    <reaction evidence="7">
        <text>GDP-alpha-D-perosamine + 2-oxoglutarate = GDP-4-dehydro-alpha-D-rhamnose + L-glutamate</text>
        <dbReference type="Rhea" id="RHEA:36779"/>
        <dbReference type="ChEBI" id="CHEBI:16810"/>
        <dbReference type="ChEBI" id="CHEBI:29985"/>
        <dbReference type="ChEBI" id="CHEBI:57964"/>
        <dbReference type="ChEBI" id="CHEBI:73996"/>
        <dbReference type="EC" id="2.6.1.102"/>
    </reaction>
</comment>
<comment type="cofactor">
    <cofactor evidence="1">
        <name>pyridoxal 5'-phosphate</name>
        <dbReference type="ChEBI" id="CHEBI:597326"/>
    </cofactor>
</comment>
<dbReference type="NCBIfam" id="TIGR04181">
    <property type="entry name" value="NHT_00031"/>
    <property type="match status" value="1"/>
</dbReference>
<dbReference type="EC" id="2.6.1.102" evidence="8"/>
<dbReference type="STRING" id="243231.GSU1974"/>
<evidence type="ECO:0000256" key="2">
    <source>
        <dbReference type="ARBA" id="ARBA00005125"/>
    </source>
</evidence>
<feature type="active site" description="Proton acceptor" evidence="10">
    <location>
        <position position="201"/>
    </location>
</feature>
<accession>Q74BR7</accession>
<dbReference type="InterPro" id="IPR015422">
    <property type="entry name" value="PyrdxlP-dep_Trfase_small"/>
</dbReference>
<reference evidence="13 14" key="1">
    <citation type="journal article" date="2003" name="Science">
        <title>Genome of Geobacter sulfurreducens: metal reduction in subsurface environments.</title>
        <authorList>
            <person name="Methe B.A."/>
            <person name="Nelson K.E."/>
            <person name="Eisen J.A."/>
            <person name="Paulsen I.T."/>
            <person name="Nelson W."/>
            <person name="Heidelberg J.F."/>
            <person name="Wu D."/>
            <person name="Wu M."/>
            <person name="Ward N."/>
            <person name="Beanan M.J."/>
            <person name="Dodson R.J."/>
            <person name="Madupu R."/>
            <person name="Brinkac L.M."/>
            <person name="Daugherty S.C."/>
            <person name="DeBoy R.T."/>
            <person name="Durkin A.S."/>
            <person name="Gwinn M."/>
            <person name="Kolonay J.F."/>
            <person name="Sullivan S.A."/>
            <person name="Haft D.H."/>
            <person name="Selengut J."/>
            <person name="Davidsen T.M."/>
            <person name="Zafar N."/>
            <person name="White O."/>
            <person name="Tran B."/>
            <person name="Romero C."/>
            <person name="Forberger H.A."/>
            <person name="Weidman J."/>
            <person name="Khouri H."/>
            <person name="Feldblyum T.V."/>
            <person name="Utterback T.R."/>
            <person name="Van Aken S.E."/>
            <person name="Lovley D.R."/>
            <person name="Fraser C.M."/>
        </authorList>
    </citation>
    <scope>NUCLEOTIDE SEQUENCE [LARGE SCALE GENOMIC DNA]</scope>
    <source>
        <strain evidence="14">ATCC 51573 / DSM 12127 / PCA</strain>
    </source>
</reference>
<keyword evidence="5 11" id="KW-0663">Pyridoxal phosphate</keyword>
<evidence type="ECO:0000256" key="4">
    <source>
        <dbReference type="ARBA" id="ARBA00022679"/>
    </source>
</evidence>
<keyword evidence="3 13" id="KW-0032">Aminotransferase</keyword>
<comment type="pathway">
    <text evidence="2">Bacterial outer membrane biogenesis; LPS O-antigen biosynthesis.</text>
</comment>
<feature type="modified residue" description="N6-(pyridoxal phosphate)lysine" evidence="11">
    <location>
        <position position="201"/>
    </location>
</feature>
<comment type="similarity">
    <text evidence="6 12">Belongs to the DegT/DnrJ/EryC1 family.</text>
</comment>
<keyword evidence="4" id="KW-0808">Transferase</keyword>
<reference evidence="13 14" key="2">
    <citation type="journal article" date="2012" name="BMC Genomics">
        <title>Comparative genomic analysis of Geobacter sulfurreducens KN400, a strain with enhanced capacity for extracellular electron transfer and electricity production.</title>
        <authorList>
            <person name="Butler J.E."/>
            <person name="Young N.D."/>
            <person name="Aklujkar M."/>
            <person name="Lovley D.R."/>
        </authorList>
    </citation>
    <scope>NUCLEOTIDE SEQUENCE [LARGE SCALE GENOMIC DNA]</scope>
    <source>
        <strain evidence="14">ATCC 51573 / DSM 12127 / PCA</strain>
    </source>
</reference>
<gene>
    <name evidence="13" type="ordered locus">GSU1974</name>
</gene>
<evidence type="ECO:0000256" key="6">
    <source>
        <dbReference type="ARBA" id="ARBA00037999"/>
    </source>
</evidence>
<dbReference type="Pfam" id="PF01041">
    <property type="entry name" value="DegT_DnrJ_EryC1"/>
    <property type="match status" value="1"/>
</dbReference>
<dbReference type="PANTHER" id="PTHR30244:SF30">
    <property type="entry name" value="BLR5990 PROTEIN"/>
    <property type="match status" value="1"/>
</dbReference>
<dbReference type="KEGG" id="gsu:GSU1974"/>
<keyword evidence="14" id="KW-1185">Reference proteome</keyword>
<evidence type="ECO:0000256" key="3">
    <source>
        <dbReference type="ARBA" id="ARBA00022576"/>
    </source>
</evidence>
<evidence type="ECO:0000256" key="5">
    <source>
        <dbReference type="ARBA" id="ARBA00022898"/>
    </source>
</evidence>
<dbReference type="Gene3D" id="3.90.1150.10">
    <property type="entry name" value="Aspartate Aminotransferase, domain 1"/>
    <property type="match status" value="1"/>
</dbReference>
<evidence type="ECO:0000256" key="8">
    <source>
        <dbReference type="ARBA" id="ARBA00066317"/>
    </source>
</evidence>
<dbReference type="Proteomes" id="UP000000577">
    <property type="component" value="Chromosome"/>
</dbReference>
<evidence type="ECO:0000256" key="11">
    <source>
        <dbReference type="PIRSR" id="PIRSR000390-2"/>
    </source>
</evidence>
<evidence type="ECO:0000256" key="1">
    <source>
        <dbReference type="ARBA" id="ARBA00001933"/>
    </source>
</evidence>
<dbReference type="GO" id="GO:0102933">
    <property type="term" value="F:GDP-4-dehydro-6-deoxy-D-mannose-4-aminotransferase activity"/>
    <property type="evidence" value="ECO:0007669"/>
    <property type="project" value="UniProtKB-EC"/>
</dbReference>
<dbReference type="PANTHER" id="PTHR30244">
    <property type="entry name" value="TRANSAMINASE"/>
    <property type="match status" value="1"/>
</dbReference>
<dbReference type="OrthoDB" id="9810913at2"/>
<evidence type="ECO:0000313" key="14">
    <source>
        <dbReference type="Proteomes" id="UP000000577"/>
    </source>
</evidence>
<dbReference type="EMBL" id="AE017180">
    <property type="protein sequence ID" value="AAR35350.1"/>
    <property type="molecule type" value="Genomic_DNA"/>
</dbReference>
<proteinExistence type="inferred from homology"/>
<dbReference type="SMR" id="Q74BR7"/>
<dbReference type="GO" id="GO:0030170">
    <property type="term" value="F:pyridoxal phosphate binding"/>
    <property type="evidence" value="ECO:0000318"/>
    <property type="project" value="GO_Central"/>
</dbReference>
<dbReference type="InterPro" id="IPR000653">
    <property type="entry name" value="DegT/StrS_aminotransferase"/>
</dbReference>
<dbReference type="PATRIC" id="fig|243231.5.peg.2011"/>